<accession>A0A2I0XBC1</accession>
<keyword evidence="2" id="KW-1185">Reference proteome</keyword>
<evidence type="ECO:0008006" key="3">
    <source>
        <dbReference type="Google" id="ProtNLM"/>
    </source>
</evidence>
<dbReference type="EMBL" id="KZ501987">
    <property type="protein sequence ID" value="PKU85201.1"/>
    <property type="molecule type" value="Genomic_DNA"/>
</dbReference>
<reference evidence="1 2" key="1">
    <citation type="journal article" date="2016" name="Sci. Rep.">
        <title>The Dendrobium catenatum Lindl. genome sequence provides insights into polysaccharide synthase, floral development and adaptive evolution.</title>
        <authorList>
            <person name="Zhang G.Q."/>
            <person name="Xu Q."/>
            <person name="Bian C."/>
            <person name="Tsai W.C."/>
            <person name="Yeh C.M."/>
            <person name="Liu K.W."/>
            <person name="Yoshida K."/>
            <person name="Zhang L.S."/>
            <person name="Chang S.B."/>
            <person name="Chen F."/>
            <person name="Shi Y."/>
            <person name="Su Y.Y."/>
            <person name="Zhang Y.Q."/>
            <person name="Chen L.J."/>
            <person name="Yin Y."/>
            <person name="Lin M."/>
            <person name="Huang H."/>
            <person name="Deng H."/>
            <person name="Wang Z.W."/>
            <person name="Zhu S.L."/>
            <person name="Zhao X."/>
            <person name="Deng C."/>
            <person name="Niu S.C."/>
            <person name="Huang J."/>
            <person name="Wang M."/>
            <person name="Liu G.H."/>
            <person name="Yang H.J."/>
            <person name="Xiao X.J."/>
            <person name="Hsiao Y.Y."/>
            <person name="Wu W.L."/>
            <person name="Chen Y.Y."/>
            <person name="Mitsuda N."/>
            <person name="Ohme-Takagi M."/>
            <person name="Luo Y.B."/>
            <person name="Van de Peer Y."/>
            <person name="Liu Z.J."/>
        </authorList>
    </citation>
    <scope>NUCLEOTIDE SEQUENCE [LARGE SCALE GENOMIC DNA]</scope>
    <source>
        <tissue evidence="1">The whole plant</tissue>
    </source>
</reference>
<reference evidence="1 2" key="2">
    <citation type="journal article" date="2017" name="Nature">
        <title>The Apostasia genome and the evolution of orchids.</title>
        <authorList>
            <person name="Zhang G.Q."/>
            <person name="Liu K.W."/>
            <person name="Li Z."/>
            <person name="Lohaus R."/>
            <person name="Hsiao Y.Y."/>
            <person name="Niu S.C."/>
            <person name="Wang J.Y."/>
            <person name="Lin Y.C."/>
            <person name="Xu Q."/>
            <person name="Chen L.J."/>
            <person name="Yoshida K."/>
            <person name="Fujiwara S."/>
            <person name="Wang Z.W."/>
            <person name="Zhang Y.Q."/>
            <person name="Mitsuda N."/>
            <person name="Wang M."/>
            <person name="Liu G.H."/>
            <person name="Pecoraro L."/>
            <person name="Huang H.X."/>
            <person name="Xiao X.J."/>
            <person name="Lin M."/>
            <person name="Wu X.Y."/>
            <person name="Wu W.L."/>
            <person name="Chen Y.Y."/>
            <person name="Chang S.B."/>
            <person name="Sakamoto S."/>
            <person name="Ohme-Takagi M."/>
            <person name="Yagi M."/>
            <person name="Zeng S.J."/>
            <person name="Shen C.Y."/>
            <person name="Yeh C.M."/>
            <person name="Luo Y.B."/>
            <person name="Tsai W.C."/>
            <person name="Van de Peer Y."/>
            <person name="Liu Z.J."/>
        </authorList>
    </citation>
    <scope>NUCLEOTIDE SEQUENCE [LARGE SCALE GENOMIC DNA]</scope>
    <source>
        <tissue evidence="1">The whole plant</tissue>
    </source>
</reference>
<proteinExistence type="predicted"/>
<organism evidence="1 2">
    <name type="scientific">Dendrobium catenatum</name>
    <dbReference type="NCBI Taxonomy" id="906689"/>
    <lineage>
        <taxon>Eukaryota</taxon>
        <taxon>Viridiplantae</taxon>
        <taxon>Streptophyta</taxon>
        <taxon>Embryophyta</taxon>
        <taxon>Tracheophyta</taxon>
        <taxon>Spermatophyta</taxon>
        <taxon>Magnoliopsida</taxon>
        <taxon>Liliopsida</taxon>
        <taxon>Asparagales</taxon>
        <taxon>Orchidaceae</taxon>
        <taxon>Epidendroideae</taxon>
        <taxon>Malaxideae</taxon>
        <taxon>Dendrobiinae</taxon>
        <taxon>Dendrobium</taxon>
    </lineage>
</organism>
<dbReference type="Proteomes" id="UP000233837">
    <property type="component" value="Unassembled WGS sequence"/>
</dbReference>
<protein>
    <recommendedName>
        <fullName evidence="3">Reverse transcriptase domain-containing protein</fullName>
    </recommendedName>
</protein>
<sequence length="74" mass="8430">MDFRSISLCIFFSKLISKIIMIHLCFILPKIISPFLMGFVKGQAIIDNILLAQEFFHDLDVKVNGSNMILNLEA</sequence>
<evidence type="ECO:0000313" key="2">
    <source>
        <dbReference type="Proteomes" id="UP000233837"/>
    </source>
</evidence>
<gene>
    <name evidence="1" type="ORF">MA16_Dca018251</name>
</gene>
<evidence type="ECO:0000313" key="1">
    <source>
        <dbReference type="EMBL" id="PKU85201.1"/>
    </source>
</evidence>
<name>A0A2I0XBC1_9ASPA</name>
<dbReference type="AlphaFoldDB" id="A0A2I0XBC1"/>